<dbReference type="Proteomes" id="UP000823891">
    <property type="component" value="Unassembled WGS sequence"/>
</dbReference>
<feature type="domain" description="ABC transmembrane type-1" evidence="10">
    <location>
        <begin position="26"/>
        <end position="319"/>
    </location>
</feature>
<evidence type="ECO:0000256" key="7">
    <source>
        <dbReference type="ARBA" id="ARBA00023136"/>
    </source>
</evidence>
<dbReference type="Gene3D" id="3.40.50.300">
    <property type="entry name" value="P-loop containing nucleotide triphosphate hydrolases"/>
    <property type="match status" value="1"/>
</dbReference>
<dbReference type="InterPro" id="IPR036640">
    <property type="entry name" value="ABC1_TM_sf"/>
</dbReference>
<dbReference type="Pfam" id="PF00664">
    <property type="entry name" value="ABC_membrane"/>
    <property type="match status" value="1"/>
</dbReference>
<keyword evidence="4" id="KW-0547">Nucleotide-binding</keyword>
<keyword evidence="2" id="KW-0813">Transport</keyword>
<keyword evidence="7 8" id="KW-0472">Membrane</keyword>
<dbReference type="EMBL" id="DWWS01000013">
    <property type="protein sequence ID" value="HJC22680.1"/>
    <property type="molecule type" value="Genomic_DNA"/>
</dbReference>
<dbReference type="Pfam" id="PF00005">
    <property type="entry name" value="ABC_tran"/>
    <property type="match status" value="1"/>
</dbReference>
<protein>
    <submittedName>
        <fullName evidence="11">ABC transporter ATP-binding protein/permease</fullName>
    </submittedName>
</protein>
<keyword evidence="5 11" id="KW-0067">ATP-binding</keyword>
<keyword evidence="3 8" id="KW-0812">Transmembrane</keyword>
<evidence type="ECO:0000313" key="12">
    <source>
        <dbReference type="Proteomes" id="UP000823891"/>
    </source>
</evidence>
<dbReference type="FunFam" id="3.40.50.300:FF:000287">
    <property type="entry name" value="Multidrug ABC transporter ATP-binding protein"/>
    <property type="match status" value="1"/>
</dbReference>
<feature type="transmembrane region" description="Helical" evidence="8">
    <location>
        <begin position="67"/>
        <end position="89"/>
    </location>
</feature>
<reference evidence="11" key="1">
    <citation type="journal article" date="2021" name="PeerJ">
        <title>Extensive microbial diversity within the chicken gut microbiome revealed by metagenomics and culture.</title>
        <authorList>
            <person name="Gilroy R."/>
            <person name="Ravi A."/>
            <person name="Getino M."/>
            <person name="Pursley I."/>
            <person name="Horton D.L."/>
            <person name="Alikhan N.F."/>
            <person name="Baker D."/>
            <person name="Gharbi K."/>
            <person name="Hall N."/>
            <person name="Watson M."/>
            <person name="Adriaenssens E.M."/>
            <person name="Foster-Nyarko E."/>
            <person name="Jarju S."/>
            <person name="Secka A."/>
            <person name="Antonio M."/>
            <person name="Oren A."/>
            <person name="Chaudhuri R.R."/>
            <person name="La Ragione R."/>
            <person name="Hildebrand F."/>
            <person name="Pallen M.J."/>
        </authorList>
    </citation>
    <scope>NUCLEOTIDE SEQUENCE</scope>
    <source>
        <strain evidence="11">USAMLcec2-132</strain>
    </source>
</reference>
<dbReference type="SUPFAM" id="SSF90123">
    <property type="entry name" value="ABC transporter transmembrane region"/>
    <property type="match status" value="1"/>
</dbReference>
<dbReference type="GO" id="GO:0034040">
    <property type="term" value="F:ATPase-coupled lipid transmembrane transporter activity"/>
    <property type="evidence" value="ECO:0007669"/>
    <property type="project" value="TreeGrafter"/>
</dbReference>
<reference evidence="11" key="2">
    <citation type="submission" date="2021-04" db="EMBL/GenBank/DDBJ databases">
        <authorList>
            <person name="Gilroy R."/>
        </authorList>
    </citation>
    <scope>NUCLEOTIDE SEQUENCE</scope>
    <source>
        <strain evidence="11">USAMLcec2-132</strain>
    </source>
</reference>
<dbReference type="GO" id="GO:0016887">
    <property type="term" value="F:ATP hydrolysis activity"/>
    <property type="evidence" value="ECO:0007669"/>
    <property type="project" value="InterPro"/>
</dbReference>
<dbReference type="AlphaFoldDB" id="A0A9D2SPK3"/>
<organism evidence="11 12">
    <name type="scientific">Candidatus Eisenbergiella merdavium</name>
    <dbReference type="NCBI Taxonomy" id="2838551"/>
    <lineage>
        <taxon>Bacteria</taxon>
        <taxon>Bacillati</taxon>
        <taxon>Bacillota</taxon>
        <taxon>Clostridia</taxon>
        <taxon>Lachnospirales</taxon>
        <taxon>Lachnospiraceae</taxon>
        <taxon>Eisenbergiella</taxon>
    </lineage>
</organism>
<dbReference type="GO" id="GO:0140359">
    <property type="term" value="F:ABC-type transporter activity"/>
    <property type="evidence" value="ECO:0007669"/>
    <property type="project" value="InterPro"/>
</dbReference>
<dbReference type="SUPFAM" id="SSF52540">
    <property type="entry name" value="P-loop containing nucleoside triphosphate hydrolases"/>
    <property type="match status" value="1"/>
</dbReference>
<evidence type="ECO:0000259" key="10">
    <source>
        <dbReference type="PROSITE" id="PS50929"/>
    </source>
</evidence>
<feature type="domain" description="ABC transporter" evidence="9">
    <location>
        <begin position="350"/>
        <end position="584"/>
    </location>
</feature>
<proteinExistence type="predicted"/>
<evidence type="ECO:0000313" key="11">
    <source>
        <dbReference type="EMBL" id="HJC22680.1"/>
    </source>
</evidence>
<name>A0A9D2SPK3_9FIRM</name>
<dbReference type="PANTHER" id="PTHR24221:SF397">
    <property type="entry name" value="ABC TRANSPORTER, ATP-BINDING TRANSMEMBRANE PROTEIN"/>
    <property type="match status" value="1"/>
</dbReference>
<feature type="transmembrane region" description="Helical" evidence="8">
    <location>
        <begin position="147"/>
        <end position="165"/>
    </location>
</feature>
<dbReference type="GO" id="GO:0005886">
    <property type="term" value="C:plasma membrane"/>
    <property type="evidence" value="ECO:0007669"/>
    <property type="project" value="UniProtKB-SubCell"/>
</dbReference>
<evidence type="ECO:0000256" key="2">
    <source>
        <dbReference type="ARBA" id="ARBA00022448"/>
    </source>
</evidence>
<dbReference type="GO" id="GO:0005524">
    <property type="term" value="F:ATP binding"/>
    <property type="evidence" value="ECO:0007669"/>
    <property type="project" value="UniProtKB-KW"/>
</dbReference>
<feature type="transmembrane region" description="Helical" evidence="8">
    <location>
        <begin position="23"/>
        <end position="47"/>
    </location>
</feature>
<feature type="transmembrane region" description="Helical" evidence="8">
    <location>
        <begin position="259"/>
        <end position="281"/>
    </location>
</feature>
<dbReference type="PANTHER" id="PTHR24221">
    <property type="entry name" value="ATP-BINDING CASSETTE SUB-FAMILY B"/>
    <property type="match status" value="1"/>
</dbReference>
<evidence type="ECO:0000256" key="8">
    <source>
        <dbReference type="SAM" id="Phobius"/>
    </source>
</evidence>
<evidence type="ECO:0000256" key="4">
    <source>
        <dbReference type="ARBA" id="ARBA00022741"/>
    </source>
</evidence>
<evidence type="ECO:0000256" key="3">
    <source>
        <dbReference type="ARBA" id="ARBA00022692"/>
    </source>
</evidence>
<dbReference type="PROSITE" id="PS50893">
    <property type="entry name" value="ABC_TRANSPORTER_2"/>
    <property type="match status" value="1"/>
</dbReference>
<keyword evidence="6 8" id="KW-1133">Transmembrane helix</keyword>
<accession>A0A9D2SPK3</accession>
<comment type="caution">
    <text evidence="11">The sequence shown here is derived from an EMBL/GenBank/DDBJ whole genome shotgun (WGS) entry which is preliminary data.</text>
</comment>
<dbReference type="InterPro" id="IPR039421">
    <property type="entry name" value="Type_1_exporter"/>
</dbReference>
<dbReference type="InterPro" id="IPR027417">
    <property type="entry name" value="P-loop_NTPase"/>
</dbReference>
<dbReference type="FunFam" id="1.20.1560.10:FF:000127">
    <property type="entry name" value="ABC transporter ATP-binding protein"/>
    <property type="match status" value="1"/>
</dbReference>
<sequence length="604" mass="67562">MSKEKKQKTGIPRLLEMAGQRKTLMIVGASLSTIAALFQLAPYLAVYKVMTELLRNAADISQVDTSYMTFWALFGIVGLVICYVFMYVGGMIGHIAAYRTLYGIRVKLSEHISGLPLGWFSRNSIGKVKQIAEQDVEQIELFIAHQFPDMISTIAVIVFMVIVMFSLNIWLALACILPIIVGFVVQFSFMFGSKAKEGLKEYYDAMENINTSSVQYVRGMPSIKIFGQTVRSFRKFYDDIIAYRDMTTKYADNYEPCYVLFRVFVLSLSAFIIPVGMLFLTGNPQNMAFAMTLLFVLIFAPGIATPVFKFNNFGSSFNNINEGVRRIDEVLSTSEVTEPQNSKKPAGYTIEFHDVSFSYEDGPKVLDHVSFTAEQGKITALVGPSGSGKSTIAQLIPRFWDVQEGSITIGGIDIRDMRTEDLMNTMSFVFQDCFLFSDTLYNNIAVGKPGATREEVYAAARAAQCHEFIEKLPQGYDTLIGEGGVYLSGGEEQRVSVARAILKNAPILILDEATAYADPENEFQMQLALQELIKNKTVLIIAHRLMTIRNANKIMVIKHGKIEETGTHDQLLANERTYHKMWAAYTASSDWELKKGTDKEVAKA</sequence>
<evidence type="ECO:0000256" key="1">
    <source>
        <dbReference type="ARBA" id="ARBA00004651"/>
    </source>
</evidence>
<dbReference type="InterPro" id="IPR003439">
    <property type="entry name" value="ABC_transporter-like_ATP-bd"/>
</dbReference>
<dbReference type="SMART" id="SM00382">
    <property type="entry name" value="AAA"/>
    <property type="match status" value="1"/>
</dbReference>
<evidence type="ECO:0000256" key="6">
    <source>
        <dbReference type="ARBA" id="ARBA00022989"/>
    </source>
</evidence>
<dbReference type="CDD" id="cd07346">
    <property type="entry name" value="ABC_6TM_exporters"/>
    <property type="match status" value="1"/>
</dbReference>
<dbReference type="PROSITE" id="PS50929">
    <property type="entry name" value="ABC_TM1F"/>
    <property type="match status" value="1"/>
</dbReference>
<comment type="subcellular location">
    <subcellularLocation>
        <location evidence="1">Cell membrane</location>
        <topology evidence="1">Multi-pass membrane protein</topology>
    </subcellularLocation>
</comment>
<evidence type="ECO:0000256" key="5">
    <source>
        <dbReference type="ARBA" id="ARBA00022840"/>
    </source>
</evidence>
<gene>
    <name evidence="11" type="ORF">H9761_03110</name>
</gene>
<feature type="transmembrane region" description="Helical" evidence="8">
    <location>
        <begin position="287"/>
        <end position="308"/>
    </location>
</feature>
<dbReference type="InterPro" id="IPR003593">
    <property type="entry name" value="AAA+_ATPase"/>
</dbReference>
<dbReference type="Gene3D" id="1.20.1560.10">
    <property type="entry name" value="ABC transporter type 1, transmembrane domain"/>
    <property type="match status" value="1"/>
</dbReference>
<dbReference type="InterPro" id="IPR011527">
    <property type="entry name" value="ABC1_TM_dom"/>
</dbReference>
<evidence type="ECO:0000259" key="9">
    <source>
        <dbReference type="PROSITE" id="PS50893"/>
    </source>
</evidence>